<reference evidence="3" key="1">
    <citation type="journal article" date="2019" name="Int. J. Syst. Evol. Microbiol.">
        <title>The Global Catalogue of Microorganisms (GCM) 10K type strain sequencing project: providing services to taxonomists for standard genome sequencing and annotation.</title>
        <authorList>
            <consortium name="The Broad Institute Genomics Platform"/>
            <consortium name="The Broad Institute Genome Sequencing Center for Infectious Disease"/>
            <person name="Wu L."/>
            <person name="Ma J."/>
        </authorList>
    </citation>
    <scope>NUCLEOTIDE SEQUENCE [LARGE SCALE GENOMIC DNA]</scope>
    <source>
        <strain evidence="3">CGMCC 4.1621</strain>
    </source>
</reference>
<dbReference type="EMBL" id="JBHSZV010000032">
    <property type="protein sequence ID" value="MFC7062745.1"/>
    <property type="molecule type" value="Genomic_DNA"/>
</dbReference>
<keyword evidence="1" id="KW-0472">Membrane</keyword>
<sequence length="228" mass="26335">MDKLNVEIVNSCKGLDCISIVDWLQFFGAIGGAFLGTLIAGLVTLSSVKKQLVFARDMERKRELDNFIKVFTDISNILSREINYLEKCIEELKITNDTKRIVNLLKDLAVQLESKQDDLRRFDYVSIPPNLYMRISSIDSVMNNLIASFKKVKFEEDYIISESEKQKFIVTTEDICNNVKEFQNELIAKDEQSIAEIKRLDNKWNERTTGTLRDFVSKAFRRKKGGSR</sequence>
<dbReference type="Proteomes" id="UP001596410">
    <property type="component" value="Unassembled WGS sequence"/>
</dbReference>
<comment type="caution">
    <text evidence="2">The sequence shown here is derived from an EMBL/GenBank/DDBJ whole genome shotgun (WGS) entry which is preliminary data.</text>
</comment>
<gene>
    <name evidence="2" type="ORF">ACFQIC_12865</name>
</gene>
<evidence type="ECO:0000313" key="2">
    <source>
        <dbReference type="EMBL" id="MFC7062745.1"/>
    </source>
</evidence>
<proteinExistence type="predicted"/>
<organism evidence="2 3">
    <name type="scientific">Halobacillus seohaensis</name>
    <dbReference type="NCBI Taxonomy" id="447421"/>
    <lineage>
        <taxon>Bacteria</taxon>
        <taxon>Bacillati</taxon>
        <taxon>Bacillota</taxon>
        <taxon>Bacilli</taxon>
        <taxon>Bacillales</taxon>
        <taxon>Bacillaceae</taxon>
        <taxon>Halobacillus</taxon>
    </lineage>
</organism>
<accession>A0ABW2EK90</accession>
<keyword evidence="1" id="KW-0812">Transmembrane</keyword>
<evidence type="ECO:0000313" key="3">
    <source>
        <dbReference type="Proteomes" id="UP001596410"/>
    </source>
</evidence>
<keyword evidence="1" id="KW-1133">Transmembrane helix</keyword>
<dbReference type="RefSeq" id="WP_204709679.1">
    <property type="nucleotide sequence ID" value="NZ_JBHSZV010000032.1"/>
</dbReference>
<evidence type="ECO:0000256" key="1">
    <source>
        <dbReference type="SAM" id="Phobius"/>
    </source>
</evidence>
<name>A0ABW2EK90_9BACI</name>
<protein>
    <submittedName>
        <fullName evidence="2">Uncharacterized protein</fullName>
    </submittedName>
</protein>
<feature type="transmembrane region" description="Helical" evidence="1">
    <location>
        <begin position="23"/>
        <end position="48"/>
    </location>
</feature>
<keyword evidence="3" id="KW-1185">Reference proteome</keyword>